<accession>A0A3M7T1I6</accession>
<dbReference type="OrthoDB" id="10582082at2759"/>
<organism evidence="1 2">
    <name type="scientific">Brachionus plicatilis</name>
    <name type="common">Marine rotifer</name>
    <name type="synonym">Brachionus muelleri</name>
    <dbReference type="NCBI Taxonomy" id="10195"/>
    <lineage>
        <taxon>Eukaryota</taxon>
        <taxon>Metazoa</taxon>
        <taxon>Spiralia</taxon>
        <taxon>Gnathifera</taxon>
        <taxon>Rotifera</taxon>
        <taxon>Eurotatoria</taxon>
        <taxon>Monogononta</taxon>
        <taxon>Pseudotrocha</taxon>
        <taxon>Ploima</taxon>
        <taxon>Brachionidae</taxon>
        <taxon>Brachionus</taxon>
    </lineage>
</organism>
<name>A0A3M7T1I6_BRAPC</name>
<keyword evidence="2" id="KW-1185">Reference proteome</keyword>
<sequence>MLGFVDPLANKTQYHLFVILFILVEVIYSLECDSNFDFSVRQISFCSGRCSVNGTHKSGLRRALSLSEFDATCKQPKSIDSIQQASQYYYSSKAVFGEQSGAKYRVFIFDFHLVSGNVYIDFKKLNLAPNSQPKPQTNVSLIISLVSHQFMTFRIFNLPSRRSVYINDIKILLNGAASLDLMEKKGDLEIQVHHSPLYHFSPDRKEWIHYLNTLFAMKIDGYVEYLSQFCHISHIRIDVNKMVHNLHNTSHFEDFVRPLEEMESLSENIDAEVAQYHLGKTCFLNINESVYLSNFDQNHLIFAINFQPHIFLDIGQNWDKNENYLKIFIKECDITKIYNLILYVNKQFDRGSSEQRLKKLIIDENYCHLRIYI</sequence>
<reference evidence="1 2" key="1">
    <citation type="journal article" date="2018" name="Sci. Rep.">
        <title>Genomic signatures of local adaptation to the degree of environmental predictability in rotifers.</title>
        <authorList>
            <person name="Franch-Gras L."/>
            <person name="Hahn C."/>
            <person name="Garcia-Roger E.M."/>
            <person name="Carmona M.J."/>
            <person name="Serra M."/>
            <person name="Gomez A."/>
        </authorList>
    </citation>
    <scope>NUCLEOTIDE SEQUENCE [LARGE SCALE GENOMIC DNA]</scope>
    <source>
        <strain evidence="1">HYR1</strain>
    </source>
</reference>
<dbReference type="Proteomes" id="UP000276133">
    <property type="component" value="Unassembled WGS sequence"/>
</dbReference>
<protein>
    <submittedName>
        <fullName evidence="1">Uncharacterized protein</fullName>
    </submittedName>
</protein>
<comment type="caution">
    <text evidence="1">The sequence shown here is derived from an EMBL/GenBank/DDBJ whole genome shotgun (WGS) entry which is preliminary data.</text>
</comment>
<proteinExistence type="predicted"/>
<evidence type="ECO:0000313" key="2">
    <source>
        <dbReference type="Proteomes" id="UP000276133"/>
    </source>
</evidence>
<gene>
    <name evidence="1" type="ORF">BpHYR1_053886</name>
</gene>
<evidence type="ECO:0000313" key="1">
    <source>
        <dbReference type="EMBL" id="RNA41852.1"/>
    </source>
</evidence>
<dbReference type="EMBL" id="REGN01000442">
    <property type="protein sequence ID" value="RNA41852.1"/>
    <property type="molecule type" value="Genomic_DNA"/>
</dbReference>
<dbReference type="AlphaFoldDB" id="A0A3M7T1I6"/>